<dbReference type="AlphaFoldDB" id="A0A158KX96"/>
<gene>
    <name evidence="1" type="ORF">AWB74_07427</name>
</gene>
<evidence type="ECO:0000313" key="2">
    <source>
        <dbReference type="Proteomes" id="UP000055019"/>
    </source>
</evidence>
<name>A0A158KX96_9BURK</name>
<protein>
    <submittedName>
        <fullName evidence="1">Integrase</fullName>
    </submittedName>
</protein>
<reference evidence="1" key="1">
    <citation type="submission" date="2016-01" db="EMBL/GenBank/DDBJ databases">
        <authorList>
            <person name="Peeters C."/>
        </authorList>
    </citation>
    <scope>NUCLEOTIDE SEQUENCE [LARGE SCALE GENOMIC DNA]</scope>
    <source>
        <strain evidence="1">LMG 29317</strain>
    </source>
</reference>
<dbReference type="RefSeq" id="WP_061151593.1">
    <property type="nucleotide sequence ID" value="NZ_FCOM02000064.1"/>
</dbReference>
<comment type="caution">
    <text evidence="1">The sequence shown here is derived from an EMBL/GenBank/DDBJ whole genome shotgun (WGS) entry which is preliminary data.</text>
</comment>
<keyword evidence="2" id="KW-1185">Reference proteome</keyword>
<dbReference type="EMBL" id="FCOM02000064">
    <property type="protein sequence ID" value="SAL85762.1"/>
    <property type="molecule type" value="Genomic_DNA"/>
</dbReference>
<accession>A0A158KX96</accession>
<proteinExistence type="predicted"/>
<dbReference type="Proteomes" id="UP000055019">
    <property type="component" value="Unassembled WGS sequence"/>
</dbReference>
<sequence length="71" mass="7743">MVFTALGAYVQRIAPAAIERTCWDPDGDLHAAPPAAMERHLTKMLDTPVQVALAQGVVLADHLRASIRQHE</sequence>
<evidence type="ECO:0000313" key="1">
    <source>
        <dbReference type="EMBL" id="SAL85762.1"/>
    </source>
</evidence>
<organism evidence="1 2">
    <name type="scientific">Caballeronia arvi</name>
    <dbReference type="NCBI Taxonomy" id="1777135"/>
    <lineage>
        <taxon>Bacteria</taxon>
        <taxon>Pseudomonadati</taxon>
        <taxon>Pseudomonadota</taxon>
        <taxon>Betaproteobacteria</taxon>
        <taxon>Burkholderiales</taxon>
        <taxon>Burkholderiaceae</taxon>
        <taxon>Caballeronia</taxon>
    </lineage>
</organism>